<dbReference type="Proteomes" id="UP000076858">
    <property type="component" value="Unassembled WGS sequence"/>
</dbReference>
<accession>A0A162TBW2</accession>
<evidence type="ECO:0000313" key="3">
    <source>
        <dbReference type="Proteomes" id="UP000076858"/>
    </source>
</evidence>
<keyword evidence="3" id="KW-1185">Reference proteome</keyword>
<protein>
    <recommendedName>
        <fullName evidence="1">DDE-1 domain-containing protein</fullName>
    </recommendedName>
</protein>
<dbReference type="GO" id="GO:0005634">
    <property type="term" value="C:nucleus"/>
    <property type="evidence" value="ECO:0007669"/>
    <property type="project" value="TreeGrafter"/>
</dbReference>
<dbReference type="EMBL" id="LRGB01000005">
    <property type="protein sequence ID" value="KZS22067.1"/>
    <property type="molecule type" value="Genomic_DNA"/>
</dbReference>
<evidence type="ECO:0000313" key="2">
    <source>
        <dbReference type="EMBL" id="KZS22067.1"/>
    </source>
</evidence>
<sequence>MRVVRQRLSTCARDEQIGLKKKKRLKIGFHIFFKRNPSLSIRAPEATIVTKHNIRSGRVWNTDETGVPAVMPAPNVIATKGLKQVQQTVSNERGVNTTMVAFISDDGTHIPLVYIFPRKNFLSSMSCHRPPGCLALAHPSGWINGDTFLTSLQYFKKFADCSVSNPVLFFLDNHSSHLDYKVICFAKENGIHMPTFPPHCFHRLQPLYITVFGPSKSALRNSFQDWLNVNPGKRISIHEVAELTRNPYLLSFTPENIISGFKNSGISLLIETFFLHRSICRHLSLIARLAADDRSKSAVSGSASYDRCIGCTVSRSTVSDLSIGSVVFGCDQSTNFRSSINPRSEQIQRDL</sequence>
<dbReference type="Pfam" id="PF03184">
    <property type="entry name" value="DDE_1"/>
    <property type="match status" value="1"/>
</dbReference>
<comment type="caution">
    <text evidence="2">The sequence shown here is derived from an EMBL/GenBank/DDBJ whole genome shotgun (WGS) entry which is preliminary data.</text>
</comment>
<dbReference type="PANTHER" id="PTHR19303:SF71">
    <property type="entry name" value="ZINC FINGER PHD-TYPE DOMAIN-CONTAINING PROTEIN"/>
    <property type="match status" value="1"/>
</dbReference>
<dbReference type="OrthoDB" id="6377204at2759"/>
<gene>
    <name evidence="2" type="ORF">APZ42_010963</name>
</gene>
<dbReference type="AlphaFoldDB" id="A0A162TBW2"/>
<dbReference type="PANTHER" id="PTHR19303">
    <property type="entry name" value="TRANSPOSON"/>
    <property type="match status" value="1"/>
</dbReference>
<name>A0A162TBW2_9CRUS</name>
<evidence type="ECO:0000259" key="1">
    <source>
        <dbReference type="Pfam" id="PF03184"/>
    </source>
</evidence>
<feature type="domain" description="DDE-1" evidence="1">
    <location>
        <begin position="97"/>
        <end position="227"/>
    </location>
</feature>
<dbReference type="InterPro" id="IPR050863">
    <property type="entry name" value="CenT-Element_Derived"/>
</dbReference>
<dbReference type="GO" id="GO:0003677">
    <property type="term" value="F:DNA binding"/>
    <property type="evidence" value="ECO:0007669"/>
    <property type="project" value="TreeGrafter"/>
</dbReference>
<organism evidence="2 3">
    <name type="scientific">Daphnia magna</name>
    <dbReference type="NCBI Taxonomy" id="35525"/>
    <lineage>
        <taxon>Eukaryota</taxon>
        <taxon>Metazoa</taxon>
        <taxon>Ecdysozoa</taxon>
        <taxon>Arthropoda</taxon>
        <taxon>Crustacea</taxon>
        <taxon>Branchiopoda</taxon>
        <taxon>Diplostraca</taxon>
        <taxon>Cladocera</taxon>
        <taxon>Anomopoda</taxon>
        <taxon>Daphniidae</taxon>
        <taxon>Daphnia</taxon>
    </lineage>
</organism>
<proteinExistence type="predicted"/>
<reference evidence="2 3" key="1">
    <citation type="submission" date="2016-03" db="EMBL/GenBank/DDBJ databases">
        <title>EvidentialGene: Evidence-directed Construction of Genes on Genomes.</title>
        <authorList>
            <person name="Gilbert D.G."/>
            <person name="Choi J.-H."/>
            <person name="Mockaitis K."/>
            <person name="Colbourne J."/>
            <person name="Pfrender M."/>
        </authorList>
    </citation>
    <scope>NUCLEOTIDE SEQUENCE [LARGE SCALE GENOMIC DNA]</scope>
    <source>
        <strain evidence="2 3">Xinb3</strain>
        <tissue evidence="2">Complete organism</tissue>
    </source>
</reference>
<dbReference type="InterPro" id="IPR004875">
    <property type="entry name" value="DDE_SF_endonuclease_dom"/>
</dbReference>